<gene>
    <name evidence="8" type="ORF">NYR02_08930</name>
</gene>
<feature type="transmembrane region" description="Helical" evidence="7">
    <location>
        <begin position="356"/>
        <end position="373"/>
    </location>
</feature>
<dbReference type="PANTHER" id="PTHR43298">
    <property type="entry name" value="MULTIDRUG RESISTANCE PROTEIN NORM-RELATED"/>
    <property type="match status" value="1"/>
</dbReference>
<keyword evidence="5 7" id="KW-1133">Transmembrane helix</keyword>
<dbReference type="EMBL" id="JAOANI010000015">
    <property type="protein sequence ID" value="MCT7359142.1"/>
    <property type="molecule type" value="Genomic_DNA"/>
</dbReference>
<feature type="transmembrane region" description="Helical" evidence="7">
    <location>
        <begin position="385"/>
        <end position="403"/>
    </location>
</feature>
<evidence type="ECO:0000256" key="3">
    <source>
        <dbReference type="ARBA" id="ARBA00022448"/>
    </source>
</evidence>
<dbReference type="Pfam" id="PF01554">
    <property type="entry name" value="MatE"/>
    <property type="match status" value="2"/>
</dbReference>
<dbReference type="GO" id="GO:0015297">
    <property type="term" value="F:antiporter activity"/>
    <property type="evidence" value="ECO:0007669"/>
    <property type="project" value="InterPro"/>
</dbReference>
<protein>
    <submittedName>
        <fullName evidence="8">MATE family efflux transporter</fullName>
    </submittedName>
</protein>
<feature type="transmembrane region" description="Helical" evidence="7">
    <location>
        <begin position="415"/>
        <end position="436"/>
    </location>
</feature>
<evidence type="ECO:0000256" key="5">
    <source>
        <dbReference type="ARBA" id="ARBA00022989"/>
    </source>
</evidence>
<feature type="transmembrane region" description="Helical" evidence="7">
    <location>
        <begin position="21"/>
        <end position="47"/>
    </location>
</feature>
<keyword evidence="4 7" id="KW-0812">Transmembrane</keyword>
<feature type="transmembrane region" description="Helical" evidence="7">
    <location>
        <begin position="170"/>
        <end position="192"/>
    </location>
</feature>
<feature type="transmembrane region" description="Helical" evidence="7">
    <location>
        <begin position="198"/>
        <end position="217"/>
    </location>
</feature>
<comment type="caution">
    <text evidence="8">The sequence shown here is derived from an EMBL/GenBank/DDBJ whole genome shotgun (WGS) entry which is preliminary data.</text>
</comment>
<dbReference type="AlphaFoldDB" id="A0A9X2WG66"/>
<sequence length="443" mass="48334">MTASHAATAPSLAATQRRIWMLAWPIMLSNITVPLLGLADSAVLAHLPDPQHLGAVAIGAQLFTLLLWSFGFLRMGTTALTARAAGAQQPLQVIQSLQHSLWLVMPICLLVMAAAFVALPWLLPVMGGSADVQSGAAEYLSIRLLSAPAVLAQYALTGWFIGLGKTYVPLLILTLVNSLNALLDYLLVFHVGMTSDGVALGSVLADYSGLAAALYFARRHGLQSLGTRPPLATLRPLLRINRHLFVRTLCLLLVFAFFTAQGARMGELTLATNALLITALLLISNALDGFSHAAESLTGHSLGRANTSQLRRTLLLTALNMLLLASLLTLLLWLAGPYLLSLMTNQPELLPQLQRYQHYLFWLPLVGVASYWLDGVFIGAQASSAMRNAMLAAALLVFLPVWWLTREWGNDGLWWAFYAFLLARALFALNTFLALWRRPQNFM</sequence>
<dbReference type="GO" id="GO:0005886">
    <property type="term" value="C:plasma membrane"/>
    <property type="evidence" value="ECO:0007669"/>
    <property type="project" value="TreeGrafter"/>
</dbReference>
<dbReference type="InterPro" id="IPR044644">
    <property type="entry name" value="DinF-like"/>
</dbReference>
<keyword evidence="6 7" id="KW-0472">Membrane</keyword>
<dbReference type="PANTHER" id="PTHR43298:SF2">
    <property type="entry name" value="FMN_FAD EXPORTER YEEO-RELATED"/>
    <property type="match status" value="1"/>
</dbReference>
<feature type="transmembrane region" description="Helical" evidence="7">
    <location>
        <begin position="101"/>
        <end position="122"/>
    </location>
</feature>
<dbReference type="RefSeq" id="WP_260976017.1">
    <property type="nucleotide sequence ID" value="NZ_JAOANI010000015.1"/>
</dbReference>
<dbReference type="CDD" id="cd13136">
    <property type="entry name" value="MATE_DinF_like"/>
    <property type="match status" value="1"/>
</dbReference>
<evidence type="ECO:0000256" key="1">
    <source>
        <dbReference type="ARBA" id="ARBA00004141"/>
    </source>
</evidence>
<comment type="subcellular location">
    <subcellularLocation>
        <location evidence="1">Membrane</location>
        <topology evidence="1">Multi-pass membrane protein</topology>
    </subcellularLocation>
</comment>
<dbReference type="InterPro" id="IPR002528">
    <property type="entry name" value="MATE_fam"/>
</dbReference>
<name>A0A9X2WG66_9GAMM</name>
<accession>A0A9X2WG66</accession>
<dbReference type="GO" id="GO:0042910">
    <property type="term" value="F:xenobiotic transmembrane transporter activity"/>
    <property type="evidence" value="ECO:0007669"/>
    <property type="project" value="InterPro"/>
</dbReference>
<feature type="transmembrane region" description="Helical" evidence="7">
    <location>
        <begin position="244"/>
        <end position="262"/>
    </location>
</feature>
<keyword evidence="9" id="KW-1185">Reference proteome</keyword>
<dbReference type="Proteomes" id="UP001147830">
    <property type="component" value="Unassembled WGS sequence"/>
</dbReference>
<reference evidence="8" key="2">
    <citation type="submission" date="2022-08" db="EMBL/GenBank/DDBJ databases">
        <authorList>
            <person name="Dong C."/>
        </authorList>
    </citation>
    <scope>NUCLEOTIDE SEQUENCE</scope>
    <source>
        <strain evidence="8">59MF3M-4</strain>
    </source>
</reference>
<feature type="transmembrane region" description="Helical" evidence="7">
    <location>
        <begin position="314"/>
        <end position="336"/>
    </location>
</feature>
<evidence type="ECO:0000256" key="6">
    <source>
        <dbReference type="ARBA" id="ARBA00023136"/>
    </source>
</evidence>
<evidence type="ECO:0000313" key="9">
    <source>
        <dbReference type="Proteomes" id="UP001147830"/>
    </source>
</evidence>
<organism evidence="8 9">
    <name type="scientific">Thalassolituus pacificus</name>
    <dbReference type="NCBI Taxonomy" id="2975440"/>
    <lineage>
        <taxon>Bacteria</taxon>
        <taxon>Pseudomonadati</taxon>
        <taxon>Pseudomonadota</taxon>
        <taxon>Gammaproteobacteria</taxon>
        <taxon>Oceanospirillales</taxon>
        <taxon>Oceanospirillaceae</taxon>
        <taxon>Thalassolituus</taxon>
    </lineage>
</organism>
<feature type="transmembrane region" description="Helical" evidence="7">
    <location>
        <begin position="268"/>
        <end position="287"/>
    </location>
</feature>
<comment type="similarity">
    <text evidence="2">Belongs to the multi antimicrobial extrusion (MATE) (TC 2.A.66.1) family.</text>
</comment>
<feature type="transmembrane region" description="Helical" evidence="7">
    <location>
        <begin position="142"/>
        <end position="163"/>
    </location>
</feature>
<dbReference type="InterPro" id="IPR050222">
    <property type="entry name" value="MATE_MdtK"/>
</dbReference>
<evidence type="ECO:0000256" key="4">
    <source>
        <dbReference type="ARBA" id="ARBA00022692"/>
    </source>
</evidence>
<keyword evidence="3" id="KW-0813">Transport</keyword>
<evidence type="ECO:0000313" key="8">
    <source>
        <dbReference type="EMBL" id="MCT7359142.1"/>
    </source>
</evidence>
<feature type="transmembrane region" description="Helical" evidence="7">
    <location>
        <begin position="53"/>
        <end position="73"/>
    </location>
</feature>
<evidence type="ECO:0000256" key="2">
    <source>
        <dbReference type="ARBA" id="ARBA00010199"/>
    </source>
</evidence>
<proteinExistence type="inferred from homology"/>
<evidence type="ECO:0000256" key="7">
    <source>
        <dbReference type="SAM" id="Phobius"/>
    </source>
</evidence>
<dbReference type="NCBIfam" id="TIGR00797">
    <property type="entry name" value="matE"/>
    <property type="match status" value="1"/>
</dbReference>
<reference evidence="8" key="1">
    <citation type="journal article" date="2022" name="Front. Microbiol.">
        <title>Genome-based taxonomic rearrangement of Oceanobacter-related bacteria including the description of Thalassolituus hydrocarbonoclasticus sp. nov. and Thalassolituus pacificus sp. nov. and emended description of the genus Thalassolituus.</title>
        <authorList>
            <person name="Dong C."/>
            <person name="Wei L."/>
            <person name="Wang J."/>
            <person name="Lai Q."/>
            <person name="Huang Z."/>
            <person name="Shao Z."/>
        </authorList>
    </citation>
    <scope>NUCLEOTIDE SEQUENCE</scope>
    <source>
        <strain evidence="8">59MF3M-4</strain>
    </source>
</reference>